<organism evidence="2 3">
    <name type="scientific">Prorocentrum cordatum</name>
    <dbReference type="NCBI Taxonomy" id="2364126"/>
    <lineage>
        <taxon>Eukaryota</taxon>
        <taxon>Sar</taxon>
        <taxon>Alveolata</taxon>
        <taxon>Dinophyceae</taxon>
        <taxon>Prorocentrales</taxon>
        <taxon>Prorocentraceae</taxon>
        <taxon>Prorocentrum</taxon>
    </lineage>
</organism>
<evidence type="ECO:0000313" key="3">
    <source>
        <dbReference type="Proteomes" id="UP001189429"/>
    </source>
</evidence>
<protein>
    <recommendedName>
        <fullName evidence="4">Altered inheritance of mitochondria protein 24, mitochondrial</fullName>
    </recommendedName>
</protein>
<sequence length="274" mass="29657">MASPRAALALLLAAALSGLAGRAAAARVSPGLEGGEVEEAQANATLQATPAVDAEALLEDPEGGALLDRLTPVSNEPTAYRGYVKEISQAIVNHDEGALAVADYDGSDNKVRDGTILFNMVGTCPSGWLCGDQAVTVSDFGGNVMAYWSKPHPEIKQCTRDRHVKKGKCKNDSGQFGAMEKLFRGGGDYYVDSATKRAVVNKDGALMYVYLVYATTWSTWSGTMDGWLLFQKDPNAKEFFRIQFQSGKDAKFNFRGGPRKLSSFWPAKWEMDLP</sequence>
<dbReference type="EMBL" id="CAUYUJ010018072">
    <property type="protein sequence ID" value="CAK0880440.1"/>
    <property type="molecule type" value="Genomic_DNA"/>
</dbReference>
<gene>
    <name evidence="2" type="ORF">PCOR1329_LOCUS63579</name>
</gene>
<evidence type="ECO:0008006" key="4">
    <source>
        <dbReference type="Google" id="ProtNLM"/>
    </source>
</evidence>
<evidence type="ECO:0000313" key="2">
    <source>
        <dbReference type="EMBL" id="CAK0880440.1"/>
    </source>
</evidence>
<keyword evidence="3" id="KW-1185">Reference proteome</keyword>
<proteinExistence type="predicted"/>
<feature type="chain" id="PRO_5045119471" description="Altered inheritance of mitochondria protein 24, mitochondrial" evidence="1">
    <location>
        <begin position="26"/>
        <end position="274"/>
    </location>
</feature>
<feature type="signal peptide" evidence="1">
    <location>
        <begin position="1"/>
        <end position="25"/>
    </location>
</feature>
<name>A0ABN9W300_9DINO</name>
<keyword evidence="1" id="KW-0732">Signal</keyword>
<reference evidence="2" key="1">
    <citation type="submission" date="2023-10" db="EMBL/GenBank/DDBJ databases">
        <authorList>
            <person name="Chen Y."/>
            <person name="Shah S."/>
            <person name="Dougan E. K."/>
            <person name="Thang M."/>
            <person name="Chan C."/>
        </authorList>
    </citation>
    <scope>NUCLEOTIDE SEQUENCE [LARGE SCALE GENOMIC DNA]</scope>
</reference>
<comment type="caution">
    <text evidence="2">The sequence shown here is derived from an EMBL/GenBank/DDBJ whole genome shotgun (WGS) entry which is preliminary data.</text>
</comment>
<accession>A0ABN9W300</accession>
<dbReference type="Proteomes" id="UP001189429">
    <property type="component" value="Unassembled WGS sequence"/>
</dbReference>
<evidence type="ECO:0000256" key="1">
    <source>
        <dbReference type="SAM" id="SignalP"/>
    </source>
</evidence>